<keyword evidence="4" id="KW-1185">Reference proteome</keyword>
<keyword evidence="5" id="KW-0808">Transferase</keyword>
<dbReference type="GeneID" id="103586200"/>
<gene>
    <name evidence="5" type="primary">TRMT112</name>
</gene>
<dbReference type="CDD" id="cd21089">
    <property type="entry name" value="Trm112-like"/>
    <property type="match status" value="1"/>
</dbReference>
<dbReference type="InterPro" id="IPR039127">
    <property type="entry name" value="Trm112"/>
</dbReference>
<evidence type="ECO:0000256" key="2">
    <source>
        <dbReference type="ARBA" id="ARBA00019989"/>
    </source>
</evidence>
<accession>A0ABM0QB91</accession>
<dbReference type="InterPro" id="IPR005651">
    <property type="entry name" value="Trm112-like"/>
</dbReference>
<dbReference type="Gene3D" id="2.20.25.10">
    <property type="match status" value="1"/>
</dbReference>
<dbReference type="Proteomes" id="UP000694923">
    <property type="component" value="Unplaced"/>
</dbReference>
<name>A0ABM0QB91_GALVR</name>
<dbReference type="PANTHER" id="PTHR12773:SF0">
    <property type="entry name" value="MULTIFUNCTIONAL METHYLTRANSFERASE SUBUNIT TRM112-LIKE PROTEIN"/>
    <property type="match status" value="1"/>
</dbReference>
<reference evidence="5" key="1">
    <citation type="submission" date="2025-08" db="UniProtKB">
        <authorList>
            <consortium name="RefSeq"/>
        </authorList>
    </citation>
    <scope>IDENTIFICATION</scope>
</reference>
<evidence type="ECO:0000256" key="3">
    <source>
        <dbReference type="ARBA" id="ARBA00030516"/>
    </source>
</evidence>
<comment type="similarity">
    <text evidence="1">Belongs to the TRM112 family.</text>
</comment>
<evidence type="ECO:0000313" key="5">
    <source>
        <dbReference type="RefSeq" id="XP_008565632.1"/>
    </source>
</evidence>
<sequence length="125" mass="14084">MKLLTHNLLSSHVRGVGARGFPLRLQATEVCIRPVEFNADFVARMIPKVEWAALLEAAQTLHLVDVPKEPIEGYERDEKFLRNMHHVLLEVDVLEGTLQCPASGRLFPISRGIPNMLLSDEETET</sequence>
<evidence type="ECO:0000256" key="1">
    <source>
        <dbReference type="ARBA" id="ARBA00007980"/>
    </source>
</evidence>
<dbReference type="RefSeq" id="XP_008565632.1">
    <property type="nucleotide sequence ID" value="XM_008567410.1"/>
</dbReference>
<organism evidence="4 5">
    <name type="scientific">Galeopterus variegatus</name>
    <name type="common">Malayan flying lemur</name>
    <name type="synonym">Cynocephalus variegatus</name>
    <dbReference type="NCBI Taxonomy" id="482537"/>
    <lineage>
        <taxon>Eukaryota</taxon>
        <taxon>Metazoa</taxon>
        <taxon>Chordata</taxon>
        <taxon>Craniata</taxon>
        <taxon>Vertebrata</taxon>
        <taxon>Euteleostomi</taxon>
        <taxon>Mammalia</taxon>
        <taxon>Eutheria</taxon>
        <taxon>Euarchontoglires</taxon>
        <taxon>Dermoptera</taxon>
        <taxon>Cynocephalidae</taxon>
        <taxon>Galeopterus</taxon>
    </lineage>
</organism>
<dbReference type="GO" id="GO:0032259">
    <property type="term" value="P:methylation"/>
    <property type="evidence" value="ECO:0007669"/>
    <property type="project" value="UniProtKB-KW"/>
</dbReference>
<keyword evidence="5" id="KW-0489">Methyltransferase</keyword>
<dbReference type="SUPFAM" id="SSF158997">
    <property type="entry name" value="Trm112p-like"/>
    <property type="match status" value="1"/>
</dbReference>
<proteinExistence type="inferred from homology"/>
<protein>
    <recommendedName>
        <fullName evidence="2">Multifunctional methyltransferase subunit TRM112-like protein</fullName>
    </recommendedName>
    <alternativeName>
        <fullName evidence="3">tRNA methyltransferase 112 homolog</fullName>
    </alternativeName>
</protein>
<dbReference type="Pfam" id="PF03966">
    <property type="entry name" value="Trm112p"/>
    <property type="match status" value="1"/>
</dbReference>
<dbReference type="PANTHER" id="PTHR12773">
    <property type="entry name" value="UPF0315 PROTEIN-RELATED"/>
    <property type="match status" value="1"/>
</dbReference>
<evidence type="ECO:0000313" key="4">
    <source>
        <dbReference type="Proteomes" id="UP000694923"/>
    </source>
</evidence>
<dbReference type="GO" id="GO:0008168">
    <property type="term" value="F:methyltransferase activity"/>
    <property type="evidence" value="ECO:0007669"/>
    <property type="project" value="UniProtKB-KW"/>
</dbReference>